<reference evidence="1" key="1">
    <citation type="submission" date="2019-07" db="EMBL/GenBank/DDBJ databases">
        <title>The discovery of a new lineage B mimivirus raises questions about particles surface fibrils.</title>
        <authorList>
            <person name="Silva L.K.S."/>
            <person name="Rodrigues R.A.L."/>
            <person name="Andrade A.C.S.P."/>
            <person name="Hikida H."/>
            <person name="Andreani J."/>
            <person name="Levasseur A."/>
            <person name="La Scola B."/>
            <person name="Abrahao J.S."/>
        </authorList>
    </citation>
    <scope>NUCLEOTIDE SEQUENCE</scope>
    <source>
        <strain evidence="1">B60</strain>
    </source>
</reference>
<protein>
    <submittedName>
        <fullName evidence="1">Uncharacterized protein</fullName>
    </submittedName>
</protein>
<dbReference type="EMBL" id="MN175499">
    <property type="protein sequence ID" value="QID05747.1"/>
    <property type="molecule type" value="Genomic_DNA"/>
</dbReference>
<name>A0A6G6AB17_9VIRU</name>
<sequence>MNIIPFGKYKGKYYNILLKDKQYAKWMIENTNIKNDYPNLYKYINTFLNVKCNKILFDEIITYLNNNIIKIDTHNEIDKHIIKLYNDHINKLIIQIKEKYLKNYDFTWVTTPNGYTQELEHLNINKLDFQKFYKKYKAVNLFKICEIIRNLGGHDSNLSSGYKLAQQKSKLQEQYWKKILEQKYKNKIIYQPSIENGCVFDFINNKDKIIYEAKLNLKDFVLEQFKKYKKQKPTHKIKYLLSNNAIWDCENGNIYVQQNLPPEEFNTSPNSILIYFQEAKYIFGDGKIKSKINIIEVDNIVDYL</sequence>
<accession>A0A6G6AB17</accession>
<organism evidence="1">
    <name type="scientific">Borely moumouvirus</name>
    <dbReference type="NCBI Taxonomy" id="2712067"/>
    <lineage>
        <taxon>Viruses</taxon>
        <taxon>Varidnaviria</taxon>
        <taxon>Bamfordvirae</taxon>
        <taxon>Nucleocytoviricota</taxon>
        <taxon>Megaviricetes</taxon>
        <taxon>Imitervirales</taxon>
        <taxon>Mimiviridae</taxon>
        <taxon>Megamimivirinae</taxon>
        <taxon>Moumouvirus</taxon>
    </lineage>
</organism>
<evidence type="ECO:0000313" key="1">
    <source>
        <dbReference type="EMBL" id="QID05747.1"/>
    </source>
</evidence>
<proteinExistence type="predicted"/>